<organism evidence="4 5">
    <name type="scientific">Ilumatobacter coccineus (strain NBRC 103263 / KCTC 29153 / YM16-304)</name>
    <dbReference type="NCBI Taxonomy" id="1313172"/>
    <lineage>
        <taxon>Bacteria</taxon>
        <taxon>Bacillati</taxon>
        <taxon>Actinomycetota</taxon>
        <taxon>Acidimicrobiia</taxon>
        <taxon>Acidimicrobiales</taxon>
        <taxon>Ilumatobacteraceae</taxon>
        <taxon>Ilumatobacter</taxon>
    </lineage>
</organism>
<dbReference type="EMBL" id="AP012057">
    <property type="protein sequence ID" value="BAN03992.1"/>
    <property type="molecule type" value="Genomic_DNA"/>
</dbReference>
<dbReference type="InterPro" id="IPR014051">
    <property type="entry name" value="Phosphoesterase_HXTX"/>
</dbReference>
<dbReference type="PANTHER" id="PTHR35561">
    <property type="entry name" value="RNA 2',3'-CYCLIC PHOSPHODIESTERASE"/>
    <property type="match status" value="1"/>
</dbReference>
<evidence type="ECO:0000259" key="3">
    <source>
        <dbReference type="Pfam" id="PF02834"/>
    </source>
</evidence>
<keyword evidence="4" id="KW-0436">Ligase</keyword>
<feature type="active site" description="Proton acceptor" evidence="2">
    <location>
        <position position="113"/>
    </location>
</feature>
<dbReference type="KEGG" id="aym:YM304_36780"/>
<dbReference type="GO" id="GO:0008664">
    <property type="term" value="F:RNA 2',3'-cyclic 3'-phosphodiesterase activity"/>
    <property type="evidence" value="ECO:0007669"/>
    <property type="project" value="UniProtKB-EC"/>
</dbReference>
<sequence>MSRLFVALWPPDHVVARLEELHRKDQVGARFVVPENWHVTLRFLGNADPNEVADALDRAQFAPTTVTLGPAVDVGNQRTLFVPATGTDALAAEVVDVTRHLGDEKIRERHLGHVTIARLKKGANMPRVLGELIDAQWAPAEVALVESRLHPDGARYDTLQTWPI</sequence>
<evidence type="ECO:0000313" key="4">
    <source>
        <dbReference type="EMBL" id="BAN03992.1"/>
    </source>
</evidence>
<keyword evidence="5" id="KW-1185">Reference proteome</keyword>
<keyword evidence="1 2" id="KW-0378">Hydrolase</keyword>
<comment type="similarity">
    <text evidence="2">Belongs to the 2H phosphoesterase superfamily. ThpR family.</text>
</comment>
<dbReference type="PANTHER" id="PTHR35561:SF1">
    <property type="entry name" value="RNA 2',3'-CYCLIC PHOSPHODIESTERASE"/>
    <property type="match status" value="1"/>
</dbReference>
<dbReference type="GO" id="GO:0016874">
    <property type="term" value="F:ligase activity"/>
    <property type="evidence" value="ECO:0007669"/>
    <property type="project" value="UniProtKB-KW"/>
</dbReference>
<dbReference type="InterPro" id="IPR009097">
    <property type="entry name" value="Cyclic_Pdiesterase"/>
</dbReference>
<protein>
    <recommendedName>
        <fullName evidence="2">RNA 2',3'-cyclic phosphodiesterase</fullName>
        <shortName evidence="2">RNA 2',3'-CPDase</shortName>
        <ecNumber evidence="2">3.1.4.58</ecNumber>
    </recommendedName>
</protein>
<accession>A0A6C7EDC4</accession>
<dbReference type="SUPFAM" id="SSF55144">
    <property type="entry name" value="LigT-like"/>
    <property type="match status" value="1"/>
</dbReference>
<reference evidence="4 5" key="1">
    <citation type="journal article" date="2013" name="Int. J. Syst. Evol. Microbiol.">
        <title>Ilumatobacter nonamiense sp. nov. and Ilumatobacter coccineum sp. nov., isolated from seashore sand.</title>
        <authorList>
            <person name="Matsumoto A."/>
            <person name="Kasai H."/>
            <person name="Matsuo Y."/>
            <person name="Shizuri Y."/>
            <person name="Ichikawa N."/>
            <person name="Fujita N."/>
            <person name="Omura S."/>
            <person name="Takahashi Y."/>
        </authorList>
    </citation>
    <scope>NUCLEOTIDE SEQUENCE [LARGE SCALE GENOMIC DNA]</scope>
    <source>
        <strain evidence="5">NBRC 103263 / KCTC 29153 / YM16-304</strain>
    </source>
</reference>
<evidence type="ECO:0000256" key="2">
    <source>
        <dbReference type="HAMAP-Rule" id="MF_01940"/>
    </source>
</evidence>
<dbReference type="Pfam" id="PF02834">
    <property type="entry name" value="LigT_PEase"/>
    <property type="match status" value="1"/>
</dbReference>
<proteinExistence type="inferred from homology"/>
<evidence type="ECO:0000313" key="5">
    <source>
        <dbReference type="Proteomes" id="UP000011863"/>
    </source>
</evidence>
<dbReference type="RefSeq" id="WP_015443239.1">
    <property type="nucleotide sequence ID" value="NC_020520.1"/>
</dbReference>
<dbReference type="AlphaFoldDB" id="A0A6C7EDC4"/>
<dbReference type="Gene3D" id="3.90.1140.10">
    <property type="entry name" value="Cyclic phosphodiesterase"/>
    <property type="match status" value="1"/>
</dbReference>
<name>A0A6C7EDC4_ILUCY</name>
<feature type="active site" description="Proton donor" evidence="2">
    <location>
        <position position="38"/>
    </location>
</feature>
<dbReference type="InterPro" id="IPR004175">
    <property type="entry name" value="RNA_CPDase"/>
</dbReference>
<dbReference type="HAMAP" id="MF_01940">
    <property type="entry name" value="RNA_CPDase"/>
    <property type="match status" value="1"/>
</dbReference>
<feature type="domain" description="Phosphoesterase HXTX" evidence="3">
    <location>
        <begin position="10"/>
        <end position="60"/>
    </location>
</feature>
<dbReference type="GO" id="GO:0004113">
    <property type="term" value="F:2',3'-cyclic-nucleotide 3'-phosphodiesterase activity"/>
    <property type="evidence" value="ECO:0007669"/>
    <property type="project" value="InterPro"/>
</dbReference>
<comment type="function">
    <text evidence="2">Hydrolyzes RNA 2',3'-cyclic phosphodiester to an RNA 2'-phosphomonoester.</text>
</comment>
<dbReference type="EC" id="3.1.4.58" evidence="2"/>
<feature type="short sequence motif" description="HXTX 1" evidence="2">
    <location>
        <begin position="38"/>
        <end position="41"/>
    </location>
</feature>
<dbReference type="Proteomes" id="UP000011863">
    <property type="component" value="Chromosome"/>
</dbReference>
<dbReference type="NCBIfam" id="TIGR02258">
    <property type="entry name" value="2_5_ligase"/>
    <property type="match status" value="1"/>
</dbReference>
<comment type="catalytic activity">
    <reaction evidence="2">
        <text>a 3'-end 2',3'-cyclophospho-ribonucleotide-RNA + H2O = a 3'-end 2'-phospho-ribonucleotide-RNA + H(+)</text>
        <dbReference type="Rhea" id="RHEA:11828"/>
        <dbReference type="Rhea" id="RHEA-COMP:10464"/>
        <dbReference type="Rhea" id="RHEA-COMP:17353"/>
        <dbReference type="ChEBI" id="CHEBI:15377"/>
        <dbReference type="ChEBI" id="CHEBI:15378"/>
        <dbReference type="ChEBI" id="CHEBI:83064"/>
        <dbReference type="ChEBI" id="CHEBI:173113"/>
        <dbReference type="EC" id="3.1.4.58"/>
    </reaction>
</comment>
<feature type="short sequence motif" description="HXTX 2" evidence="2">
    <location>
        <begin position="113"/>
        <end position="116"/>
    </location>
</feature>
<evidence type="ECO:0000256" key="1">
    <source>
        <dbReference type="ARBA" id="ARBA00022801"/>
    </source>
</evidence>
<gene>
    <name evidence="4" type="ORF">YM304_36780</name>
</gene>